<protein>
    <submittedName>
        <fullName evidence="1">Uncharacterized protein</fullName>
    </submittedName>
</protein>
<evidence type="ECO:0000313" key="1">
    <source>
        <dbReference type="EMBL" id="GIH89132.1"/>
    </source>
</evidence>
<dbReference type="AlphaFoldDB" id="A0A8J3WHX4"/>
<dbReference type="Proteomes" id="UP000655044">
    <property type="component" value="Unassembled WGS sequence"/>
</dbReference>
<comment type="caution">
    <text evidence="1">The sequence shown here is derived from an EMBL/GenBank/DDBJ whole genome shotgun (WGS) entry which is preliminary data.</text>
</comment>
<accession>A0A8J3WHX4</accession>
<gene>
    <name evidence="1" type="ORF">Pro02_75400</name>
</gene>
<proteinExistence type="predicted"/>
<organism evidence="1 2">
    <name type="scientific">Planobispora rosea</name>
    <dbReference type="NCBI Taxonomy" id="35762"/>
    <lineage>
        <taxon>Bacteria</taxon>
        <taxon>Bacillati</taxon>
        <taxon>Actinomycetota</taxon>
        <taxon>Actinomycetes</taxon>
        <taxon>Streptosporangiales</taxon>
        <taxon>Streptosporangiaceae</taxon>
        <taxon>Planobispora</taxon>
    </lineage>
</organism>
<dbReference type="RefSeq" id="WP_189244125.1">
    <property type="nucleotide sequence ID" value="NZ_BMQP01000082.1"/>
</dbReference>
<evidence type="ECO:0000313" key="2">
    <source>
        <dbReference type="Proteomes" id="UP000655044"/>
    </source>
</evidence>
<name>A0A8J3WHX4_PLARO</name>
<reference evidence="1" key="1">
    <citation type="submission" date="2021-01" db="EMBL/GenBank/DDBJ databases">
        <title>Whole genome shotgun sequence of Planobispora rosea NBRC 15558.</title>
        <authorList>
            <person name="Komaki H."/>
            <person name="Tamura T."/>
        </authorList>
    </citation>
    <scope>NUCLEOTIDE SEQUENCE</scope>
    <source>
        <strain evidence="1">NBRC 15558</strain>
    </source>
</reference>
<keyword evidence="2" id="KW-1185">Reference proteome</keyword>
<sequence length="158" mass="17015">MTGTSMLPRTPLCAADLTWYATRLERANARLDDHVLASTGWLLRSMLTDAAVRAGDEATLHRLAVLALAELRTYVVPGTGGPALSAGELSALADEITEVSERHSTEALARLASAIWARVHESARRHAQVRILHRLAWATLAELSVYPPALLMAGVVTV</sequence>
<dbReference type="EMBL" id="BOOI01000108">
    <property type="protein sequence ID" value="GIH89132.1"/>
    <property type="molecule type" value="Genomic_DNA"/>
</dbReference>